<evidence type="ECO:0000259" key="5">
    <source>
        <dbReference type="Pfam" id="PF00296"/>
    </source>
</evidence>
<keyword evidence="1" id="KW-0285">Flavoprotein</keyword>
<dbReference type="PANTHER" id="PTHR42847">
    <property type="entry name" value="ALKANESULFONATE MONOOXYGENASE"/>
    <property type="match status" value="1"/>
</dbReference>
<dbReference type="InterPro" id="IPR019923">
    <property type="entry name" value="Lucif-like_OxRdtase_MSMEG_2516"/>
</dbReference>
<keyword evidence="4" id="KW-0503">Monooxygenase</keyword>
<dbReference type="PANTHER" id="PTHR42847:SF4">
    <property type="entry name" value="ALKANESULFONATE MONOOXYGENASE-RELATED"/>
    <property type="match status" value="1"/>
</dbReference>
<sequence>MDTARRAEDLGYSTLHLADHYFGPGPALEEARHPLQTVAAIPAMMAAAGVTESLRIGCRVLCIDYHHPVVLAKELATIDLLSDGRLEPGFGAGWVTSEYEALGIPMEPPGVRIERLIETVELVRAFFLGAELSFHGSHVTARNMCAVPASVQPEGPRIMVGGGSPRVLRAAGRLADIVSLNFDNSSGQIGSDGVRSGAPDQTMRKIAWVREGAQDRFENLEIEIGAYFTSVTEQAQSSTEQVAQRLGVTSDELRDHPHVLIGSVAEIVEALEAQREIYGISYVTVGASVLEEFAPVVARLAGQ</sequence>
<evidence type="ECO:0000256" key="1">
    <source>
        <dbReference type="ARBA" id="ARBA00022630"/>
    </source>
</evidence>
<name>A0A381PL05_9ZZZZ</name>
<protein>
    <recommendedName>
        <fullName evidence="5">Luciferase-like domain-containing protein</fullName>
    </recommendedName>
</protein>
<reference evidence="6" key="1">
    <citation type="submission" date="2018-05" db="EMBL/GenBank/DDBJ databases">
        <authorList>
            <person name="Lanie J.A."/>
            <person name="Ng W.-L."/>
            <person name="Kazmierczak K.M."/>
            <person name="Andrzejewski T.M."/>
            <person name="Davidsen T.M."/>
            <person name="Wayne K.J."/>
            <person name="Tettelin H."/>
            <person name="Glass J.I."/>
            <person name="Rusch D."/>
            <person name="Podicherti R."/>
            <person name="Tsui H.-C.T."/>
            <person name="Winkler M.E."/>
        </authorList>
    </citation>
    <scope>NUCLEOTIDE SEQUENCE</scope>
</reference>
<dbReference type="InterPro" id="IPR036661">
    <property type="entry name" value="Luciferase-like_sf"/>
</dbReference>
<dbReference type="InterPro" id="IPR011251">
    <property type="entry name" value="Luciferase-like_dom"/>
</dbReference>
<dbReference type="Pfam" id="PF00296">
    <property type="entry name" value="Bac_luciferase"/>
    <property type="match status" value="1"/>
</dbReference>
<feature type="domain" description="Luciferase-like" evidence="5">
    <location>
        <begin position="2"/>
        <end position="182"/>
    </location>
</feature>
<dbReference type="GO" id="GO:0046306">
    <property type="term" value="P:alkanesulfonate catabolic process"/>
    <property type="evidence" value="ECO:0007669"/>
    <property type="project" value="TreeGrafter"/>
</dbReference>
<dbReference type="InterPro" id="IPR050172">
    <property type="entry name" value="SsuD_RutA_monooxygenase"/>
</dbReference>
<organism evidence="6">
    <name type="scientific">marine metagenome</name>
    <dbReference type="NCBI Taxonomy" id="408172"/>
    <lineage>
        <taxon>unclassified sequences</taxon>
        <taxon>metagenomes</taxon>
        <taxon>ecological metagenomes</taxon>
    </lineage>
</organism>
<keyword evidence="2" id="KW-0288">FMN</keyword>
<evidence type="ECO:0000256" key="3">
    <source>
        <dbReference type="ARBA" id="ARBA00023002"/>
    </source>
</evidence>
<accession>A0A381PL05</accession>
<dbReference type="EMBL" id="UINC01001019">
    <property type="protein sequence ID" value="SUZ67726.1"/>
    <property type="molecule type" value="Genomic_DNA"/>
</dbReference>
<keyword evidence="3" id="KW-0560">Oxidoreductase</keyword>
<evidence type="ECO:0000256" key="2">
    <source>
        <dbReference type="ARBA" id="ARBA00022643"/>
    </source>
</evidence>
<dbReference type="Gene3D" id="3.20.20.30">
    <property type="entry name" value="Luciferase-like domain"/>
    <property type="match status" value="1"/>
</dbReference>
<dbReference type="AlphaFoldDB" id="A0A381PL05"/>
<proteinExistence type="predicted"/>
<dbReference type="SUPFAM" id="SSF51679">
    <property type="entry name" value="Bacterial luciferase-like"/>
    <property type="match status" value="1"/>
</dbReference>
<dbReference type="GO" id="GO:0008726">
    <property type="term" value="F:alkanesulfonate monooxygenase activity"/>
    <property type="evidence" value="ECO:0007669"/>
    <property type="project" value="TreeGrafter"/>
</dbReference>
<evidence type="ECO:0000313" key="6">
    <source>
        <dbReference type="EMBL" id="SUZ67726.1"/>
    </source>
</evidence>
<dbReference type="NCBIfam" id="TIGR03621">
    <property type="entry name" value="F420_MSMEG_2516"/>
    <property type="match status" value="1"/>
</dbReference>
<gene>
    <name evidence="6" type="ORF">METZ01_LOCUS20580</name>
</gene>
<evidence type="ECO:0000256" key="4">
    <source>
        <dbReference type="ARBA" id="ARBA00023033"/>
    </source>
</evidence>